<feature type="domain" description="C2H2-type" evidence="11">
    <location>
        <begin position="324"/>
        <end position="351"/>
    </location>
</feature>
<reference evidence="12 13" key="1">
    <citation type="submission" date="2020-08" db="EMBL/GenBank/DDBJ databases">
        <authorList>
            <person name="Koutsovoulos G."/>
            <person name="Danchin GJ E."/>
        </authorList>
    </citation>
    <scope>NUCLEOTIDE SEQUENCE [LARGE SCALE GENOMIC DNA]</scope>
</reference>
<dbReference type="GO" id="GO:0003677">
    <property type="term" value="F:DNA binding"/>
    <property type="evidence" value="ECO:0007669"/>
    <property type="project" value="UniProtKB-KW"/>
</dbReference>
<dbReference type="PROSITE" id="PS00028">
    <property type="entry name" value="ZINC_FINGER_C2H2_1"/>
    <property type="match status" value="5"/>
</dbReference>
<dbReference type="PANTHER" id="PTHR16515">
    <property type="entry name" value="PR DOMAIN ZINC FINGER PROTEIN"/>
    <property type="match status" value="1"/>
</dbReference>
<dbReference type="GO" id="GO:0000122">
    <property type="term" value="P:negative regulation of transcription by RNA polymerase II"/>
    <property type="evidence" value="ECO:0007669"/>
    <property type="project" value="UniProtKB-ARBA"/>
</dbReference>
<keyword evidence="9" id="KW-0539">Nucleus</keyword>
<evidence type="ECO:0000313" key="12">
    <source>
        <dbReference type="EMBL" id="CAD2126078.1"/>
    </source>
</evidence>
<dbReference type="Gene3D" id="3.30.160.60">
    <property type="entry name" value="Classic Zinc Finger"/>
    <property type="match status" value="5"/>
</dbReference>
<dbReference type="OrthoDB" id="10068874at2759"/>
<dbReference type="AlphaFoldDB" id="A0A6V7TPK7"/>
<dbReference type="GO" id="GO:0005634">
    <property type="term" value="C:nucleus"/>
    <property type="evidence" value="ECO:0007669"/>
    <property type="project" value="UniProtKB-SubCell"/>
</dbReference>
<dbReference type="Pfam" id="PF00096">
    <property type="entry name" value="zf-C2H2"/>
    <property type="match status" value="5"/>
</dbReference>
<keyword evidence="3" id="KW-0677">Repeat</keyword>
<evidence type="ECO:0000256" key="5">
    <source>
        <dbReference type="ARBA" id="ARBA00022833"/>
    </source>
</evidence>
<dbReference type="InterPro" id="IPR013087">
    <property type="entry name" value="Znf_C2H2_type"/>
</dbReference>
<dbReference type="GO" id="GO:0008270">
    <property type="term" value="F:zinc ion binding"/>
    <property type="evidence" value="ECO:0007669"/>
    <property type="project" value="UniProtKB-KW"/>
</dbReference>
<dbReference type="PANTHER" id="PTHR16515:SF49">
    <property type="entry name" value="GASTRULA ZINC FINGER PROTEIN XLCGF49.1-LIKE-RELATED"/>
    <property type="match status" value="1"/>
</dbReference>
<keyword evidence="2" id="KW-0479">Metal-binding</keyword>
<evidence type="ECO:0000256" key="10">
    <source>
        <dbReference type="PROSITE-ProRule" id="PRU00042"/>
    </source>
</evidence>
<dbReference type="EMBL" id="CAJEWN010000004">
    <property type="protein sequence ID" value="CAD2126078.1"/>
    <property type="molecule type" value="Genomic_DNA"/>
</dbReference>
<dbReference type="FunFam" id="3.30.160.60:FF:000495">
    <property type="entry name" value="zinc finger protein 668"/>
    <property type="match status" value="1"/>
</dbReference>
<sequence>MNNNSSSTSNNNNSPSTTAIAYAVAAAGIPLNSRNSSSFNSLTDQQQQHSSNFYSNKSCHFEQQSDYLCHYNTATPFHHFTQQNRGHFDDCTATNYSTDPSTQQQLQLAACNGLYQLEHNANIGLHTSIIPYQRSVQLATTTFHHPQNYPNNLNCYSNFTQPVVDWSGGNNGGRTGGDLYLRVDATLEIGTANSIGGSAAYNWHMGGSGGNHNLIPQFNQHHHNNNNNHSMIDCLTSNNNSQINNNFGINCQKQTTNSLIGTSTNCLQISQTSSQQLPNNLIKTQQQQYSPEKPFRSIKKLKNIKKEIQTTKKFISSPNKNKFYVCNICGRQYCRKSTLKAHMKNHVGERPFICPICGKHFSQAANLTAHRRVHTGEKPFSCPVCYRPFSQSSSLVTHKRTHTGERPYPCPHCEKAFTDSSTLTKHLRTHTGQKPYSCAICAMRFSQSGNLHRHMKTHTSEIR</sequence>
<dbReference type="FunFam" id="3.30.160.60:FF:000787">
    <property type="entry name" value="Zinc finger protein 784"/>
    <property type="match status" value="1"/>
</dbReference>
<name>A0A6V7TPK7_MELEN</name>
<keyword evidence="6" id="KW-0805">Transcription regulation</keyword>
<comment type="subcellular location">
    <subcellularLocation>
        <location evidence="1">Nucleus</location>
    </subcellularLocation>
</comment>
<evidence type="ECO:0000256" key="7">
    <source>
        <dbReference type="ARBA" id="ARBA00023125"/>
    </source>
</evidence>
<evidence type="ECO:0000256" key="8">
    <source>
        <dbReference type="ARBA" id="ARBA00023163"/>
    </source>
</evidence>
<dbReference type="SUPFAM" id="SSF57667">
    <property type="entry name" value="beta-beta-alpha zinc fingers"/>
    <property type="match status" value="3"/>
</dbReference>
<dbReference type="FunFam" id="3.30.160.60:FF:000446">
    <property type="entry name" value="Zinc finger protein"/>
    <property type="match status" value="1"/>
</dbReference>
<feature type="domain" description="C2H2-type" evidence="11">
    <location>
        <begin position="380"/>
        <end position="407"/>
    </location>
</feature>
<evidence type="ECO:0000256" key="3">
    <source>
        <dbReference type="ARBA" id="ARBA00022737"/>
    </source>
</evidence>
<evidence type="ECO:0000256" key="6">
    <source>
        <dbReference type="ARBA" id="ARBA00023015"/>
    </source>
</evidence>
<dbReference type="SMART" id="SM00355">
    <property type="entry name" value="ZnF_C2H2"/>
    <property type="match status" value="5"/>
</dbReference>
<dbReference type="Proteomes" id="UP000580250">
    <property type="component" value="Unassembled WGS sequence"/>
</dbReference>
<dbReference type="InterPro" id="IPR036236">
    <property type="entry name" value="Znf_C2H2_sf"/>
</dbReference>
<dbReference type="PROSITE" id="PS50157">
    <property type="entry name" value="ZINC_FINGER_C2H2_2"/>
    <property type="match status" value="5"/>
</dbReference>
<keyword evidence="8" id="KW-0804">Transcription</keyword>
<keyword evidence="5" id="KW-0862">Zinc</keyword>
<feature type="domain" description="C2H2-type" evidence="11">
    <location>
        <begin position="436"/>
        <end position="463"/>
    </location>
</feature>
<comment type="caution">
    <text evidence="12">The sequence shown here is derived from an EMBL/GenBank/DDBJ whole genome shotgun (WGS) entry which is preliminary data.</text>
</comment>
<keyword evidence="7" id="KW-0238">DNA-binding</keyword>
<proteinExistence type="predicted"/>
<evidence type="ECO:0000256" key="9">
    <source>
        <dbReference type="ARBA" id="ARBA00023242"/>
    </source>
</evidence>
<evidence type="ECO:0000256" key="4">
    <source>
        <dbReference type="ARBA" id="ARBA00022771"/>
    </source>
</evidence>
<evidence type="ECO:0000313" key="13">
    <source>
        <dbReference type="Proteomes" id="UP000580250"/>
    </source>
</evidence>
<evidence type="ECO:0000256" key="1">
    <source>
        <dbReference type="ARBA" id="ARBA00004123"/>
    </source>
</evidence>
<evidence type="ECO:0000259" key="11">
    <source>
        <dbReference type="PROSITE" id="PS50157"/>
    </source>
</evidence>
<gene>
    <name evidence="12" type="ORF">MENT_LOCUS1451</name>
</gene>
<feature type="domain" description="C2H2-type" evidence="11">
    <location>
        <begin position="352"/>
        <end position="379"/>
    </location>
</feature>
<keyword evidence="4 10" id="KW-0863">Zinc-finger</keyword>
<accession>A0A6V7TPK7</accession>
<organism evidence="12 13">
    <name type="scientific">Meloidogyne enterolobii</name>
    <name type="common">Root-knot nematode worm</name>
    <name type="synonym">Meloidogyne mayaguensis</name>
    <dbReference type="NCBI Taxonomy" id="390850"/>
    <lineage>
        <taxon>Eukaryota</taxon>
        <taxon>Metazoa</taxon>
        <taxon>Ecdysozoa</taxon>
        <taxon>Nematoda</taxon>
        <taxon>Chromadorea</taxon>
        <taxon>Rhabditida</taxon>
        <taxon>Tylenchina</taxon>
        <taxon>Tylenchomorpha</taxon>
        <taxon>Tylenchoidea</taxon>
        <taxon>Meloidogynidae</taxon>
        <taxon>Meloidogyninae</taxon>
        <taxon>Meloidogyne</taxon>
    </lineage>
</organism>
<feature type="domain" description="C2H2-type" evidence="11">
    <location>
        <begin position="408"/>
        <end position="435"/>
    </location>
</feature>
<dbReference type="InterPro" id="IPR050331">
    <property type="entry name" value="Zinc_finger"/>
</dbReference>
<protein>
    <recommendedName>
        <fullName evidence="11">C2H2-type domain-containing protein</fullName>
    </recommendedName>
</protein>
<dbReference type="FunFam" id="3.30.160.60:FF:002343">
    <property type="entry name" value="Zinc finger protein 33A"/>
    <property type="match status" value="1"/>
</dbReference>
<evidence type="ECO:0000256" key="2">
    <source>
        <dbReference type="ARBA" id="ARBA00022723"/>
    </source>
</evidence>